<protein>
    <submittedName>
        <fullName evidence="1">Uncharacterized protein</fullName>
    </submittedName>
</protein>
<dbReference type="AlphaFoldDB" id="A0A640S358"/>
<evidence type="ECO:0000313" key="1">
    <source>
        <dbReference type="EMBL" id="GFE05397.1"/>
    </source>
</evidence>
<gene>
    <name evidence="2" type="ORF">OG727_16090</name>
    <name evidence="1" type="ORF">Scani_16650</name>
</gene>
<keyword evidence="4" id="KW-1185">Reference proteome</keyword>
<evidence type="ECO:0000313" key="2">
    <source>
        <dbReference type="EMBL" id="WUS23667.1"/>
    </source>
</evidence>
<reference evidence="2" key="2">
    <citation type="submission" date="2022-10" db="EMBL/GenBank/DDBJ databases">
        <title>The complete genomes of actinobacterial strains from the NBC collection.</title>
        <authorList>
            <person name="Joergensen T.S."/>
            <person name="Alvarez Arevalo M."/>
            <person name="Sterndorff E.B."/>
            <person name="Faurdal D."/>
            <person name="Vuksanovic O."/>
            <person name="Mourched A.-S."/>
            <person name="Charusanti P."/>
            <person name="Shaw S."/>
            <person name="Blin K."/>
            <person name="Weber T."/>
        </authorList>
    </citation>
    <scope>NUCLEOTIDE SEQUENCE</scope>
    <source>
        <strain evidence="2">NBC_01256</strain>
    </source>
</reference>
<dbReference type="EMBL" id="CP108473">
    <property type="protein sequence ID" value="WUS23667.1"/>
    <property type="molecule type" value="Genomic_DNA"/>
</dbReference>
<dbReference type="Proteomes" id="UP001432292">
    <property type="component" value="Chromosome"/>
</dbReference>
<dbReference type="GeneID" id="96637462"/>
<evidence type="ECO:0000313" key="3">
    <source>
        <dbReference type="Proteomes" id="UP000435837"/>
    </source>
</evidence>
<dbReference type="Proteomes" id="UP000435837">
    <property type="component" value="Unassembled WGS sequence"/>
</dbReference>
<dbReference type="RefSeq" id="WP_159471366.1">
    <property type="nucleotide sequence ID" value="NZ_BAAATH010000021.1"/>
</dbReference>
<sequence length="49" mass="5383">MIEWLDHRTTGDLLVYPPVGHALAALPHARAGVADAALEGITDENYRWV</sequence>
<organism evidence="1 3">
    <name type="scientific">Streptomyces caniferus</name>
    <dbReference type="NCBI Taxonomy" id="285557"/>
    <lineage>
        <taxon>Bacteria</taxon>
        <taxon>Bacillati</taxon>
        <taxon>Actinomycetota</taxon>
        <taxon>Actinomycetes</taxon>
        <taxon>Kitasatosporales</taxon>
        <taxon>Streptomycetaceae</taxon>
        <taxon>Streptomyces</taxon>
    </lineage>
</organism>
<accession>A0A640S358</accession>
<evidence type="ECO:0000313" key="4">
    <source>
        <dbReference type="Proteomes" id="UP001432292"/>
    </source>
</evidence>
<reference evidence="1 3" key="1">
    <citation type="submission" date="2019-12" db="EMBL/GenBank/DDBJ databases">
        <title>Whole genome shotgun sequence of Streptomyces caniferus NBRC 15389.</title>
        <authorList>
            <person name="Ichikawa N."/>
            <person name="Kimura A."/>
            <person name="Kitahashi Y."/>
            <person name="Komaki H."/>
            <person name="Tamura T."/>
        </authorList>
    </citation>
    <scope>NUCLEOTIDE SEQUENCE [LARGE SCALE GENOMIC DNA]</scope>
    <source>
        <strain evidence="1 3">NBRC 15389</strain>
    </source>
</reference>
<dbReference type="OrthoDB" id="3478423at2"/>
<dbReference type="EMBL" id="BLIN01000002">
    <property type="protein sequence ID" value="GFE05397.1"/>
    <property type="molecule type" value="Genomic_DNA"/>
</dbReference>
<name>A0A640S358_9ACTN</name>
<proteinExistence type="predicted"/>